<protein>
    <submittedName>
        <fullName evidence="3">Acetyltransferase (GNAT) domain-containing protein</fullName>
    </submittedName>
    <submittedName>
        <fullName evidence="2">GNAT family N-acetyltransferase</fullName>
        <ecNumber evidence="2">2.3.1.-</ecNumber>
    </submittedName>
</protein>
<gene>
    <name evidence="3" type="ORF">SAMN05216575_102261</name>
    <name evidence="2" type="ORF">SIM71_13760</name>
</gene>
<dbReference type="OrthoDB" id="9809725at2"/>
<proteinExistence type="predicted"/>
<keyword evidence="2" id="KW-0012">Acyltransferase</keyword>
<accession>A0A1G7BJI3</accession>
<feature type="domain" description="BioF2-like acetyltransferase" evidence="1">
    <location>
        <begin position="210"/>
        <end position="329"/>
    </location>
</feature>
<dbReference type="EMBL" id="JAWXXP010000001">
    <property type="protein sequence ID" value="MDX5993131.1"/>
    <property type="molecule type" value="Genomic_DNA"/>
</dbReference>
<dbReference type="EC" id="2.3.1.-" evidence="2"/>
<dbReference type="Pfam" id="PF13480">
    <property type="entry name" value="Acetyltransf_6"/>
    <property type="match status" value="1"/>
</dbReference>
<evidence type="ECO:0000313" key="5">
    <source>
        <dbReference type="Proteomes" id="UP001278050"/>
    </source>
</evidence>
<dbReference type="InterPro" id="IPR016181">
    <property type="entry name" value="Acyl_CoA_acyltransferase"/>
</dbReference>
<dbReference type="Proteomes" id="UP000182413">
    <property type="component" value="Unassembled WGS sequence"/>
</dbReference>
<keyword evidence="3" id="KW-0808">Transferase</keyword>
<sequence>MRLLAADDPPLAQLDSAAARYVREHAERGIGNLVCELQLLDLGQWQMPVSINHGGERADNCYVVSPLTAYSGYARDELQRLPSRLLAHLLKPLVAGVEYLLRSAHIDRIVQVNNWLLSTNLYPSDWQGQGLDELTVQLRQRFPSHAFGFRSLNPASNDVLLKRLDALGYLAVPSRQVYLFDGCEGADSAYLRHHNCRLDATLLRRSGYRIETGESLAHREFERIEALYNLLYLDKYSALNPHYSAAWLEQGQRDGWLELRVLRADCGRIDGVVGWFASDTVLSAPIVGYDTALPQRAGLYRQLTRLCLEEAATRRMRLNFSSGAAHFKRLRGGQPQIEYSMLHIAHLPLRQRLVWRTLAALLQGLGVPLMRKLKL</sequence>
<organism evidence="3 4">
    <name type="scientific">Ectopseudomonas alcaliphila</name>
    <dbReference type="NCBI Taxonomy" id="101564"/>
    <lineage>
        <taxon>Bacteria</taxon>
        <taxon>Pseudomonadati</taxon>
        <taxon>Pseudomonadota</taxon>
        <taxon>Gammaproteobacteria</taxon>
        <taxon>Pseudomonadales</taxon>
        <taxon>Pseudomonadaceae</taxon>
        <taxon>Ectopseudomonas</taxon>
    </lineage>
</organism>
<dbReference type="GO" id="GO:0016746">
    <property type="term" value="F:acyltransferase activity"/>
    <property type="evidence" value="ECO:0007669"/>
    <property type="project" value="UniProtKB-KW"/>
</dbReference>
<dbReference type="SUPFAM" id="SSF55729">
    <property type="entry name" value="Acyl-CoA N-acyltransferases (Nat)"/>
    <property type="match status" value="1"/>
</dbReference>
<keyword evidence="5" id="KW-1185">Reference proteome</keyword>
<dbReference type="Proteomes" id="UP001278050">
    <property type="component" value="Unassembled WGS sequence"/>
</dbReference>
<name>A0A1G7BJI3_9GAMM</name>
<dbReference type="AlphaFoldDB" id="A0A1G7BJI3"/>
<reference evidence="3 4" key="1">
    <citation type="submission" date="2016-10" db="EMBL/GenBank/DDBJ databases">
        <authorList>
            <person name="de Groot N.N."/>
        </authorList>
    </citation>
    <scope>NUCLEOTIDE SEQUENCE [LARGE SCALE GENOMIC DNA]</scope>
    <source>
        <strain evidence="3 4">JCM 10630</strain>
    </source>
</reference>
<evidence type="ECO:0000313" key="2">
    <source>
        <dbReference type="EMBL" id="MDX5993131.1"/>
    </source>
</evidence>
<evidence type="ECO:0000313" key="4">
    <source>
        <dbReference type="Proteomes" id="UP000182413"/>
    </source>
</evidence>
<evidence type="ECO:0000259" key="1">
    <source>
        <dbReference type="Pfam" id="PF13480"/>
    </source>
</evidence>
<dbReference type="EMBL" id="FNAE01000002">
    <property type="protein sequence ID" value="SDE27153.1"/>
    <property type="molecule type" value="Genomic_DNA"/>
</dbReference>
<dbReference type="RefSeq" id="WP_074677298.1">
    <property type="nucleotide sequence ID" value="NZ_CBCSET010000003.1"/>
</dbReference>
<reference evidence="2 5" key="2">
    <citation type="submission" date="2023-11" db="EMBL/GenBank/DDBJ databases">
        <title>MicrobeMod: A computational toolkit for identifying prokaryotic methylation and restriction-modification with nanopore sequencing.</title>
        <authorList>
            <person name="Crits-Christoph A."/>
            <person name="Kang S.C."/>
            <person name="Lee H."/>
            <person name="Ostrov N."/>
        </authorList>
    </citation>
    <scope>NUCLEOTIDE SEQUENCE [LARGE SCALE GENOMIC DNA]</scope>
    <source>
        <strain evidence="2 5">ATCC BAA-571</strain>
    </source>
</reference>
<evidence type="ECO:0000313" key="3">
    <source>
        <dbReference type="EMBL" id="SDE27153.1"/>
    </source>
</evidence>
<dbReference type="InterPro" id="IPR038740">
    <property type="entry name" value="BioF2-like_GNAT_dom"/>
</dbReference>